<feature type="transmembrane region" description="Helical" evidence="1">
    <location>
        <begin position="48"/>
        <end position="69"/>
    </location>
</feature>
<proteinExistence type="predicted"/>
<keyword evidence="3" id="KW-1185">Reference proteome</keyword>
<comment type="caution">
    <text evidence="2">The sequence shown here is derived from an EMBL/GenBank/DDBJ whole genome shotgun (WGS) entry which is preliminary data.</text>
</comment>
<dbReference type="Proteomes" id="UP001596223">
    <property type="component" value="Unassembled WGS sequence"/>
</dbReference>
<protein>
    <submittedName>
        <fullName evidence="2">DUF2628 domain-containing protein</fullName>
    </submittedName>
</protein>
<dbReference type="EMBL" id="JBHSQN010000015">
    <property type="protein sequence ID" value="MFC6013959.1"/>
    <property type="molecule type" value="Genomic_DNA"/>
</dbReference>
<sequence length="142" mass="16468">MDQVRSVDYAGVKPRWRQRFEFFDAHGAPAGRPFQQALRQKSFKERAFWNWNVLAFIFGPFYFLTLGMWRKALTLLALSATVVTLLAMVDFAIRFGNIPEFIWRAVPFALAGLYGASADYAYYLHTTRNPQSWNPFEGIFRA</sequence>
<gene>
    <name evidence="2" type="ORF">ACFP3H_23130</name>
</gene>
<accession>A0ABW1JYV3</accession>
<evidence type="ECO:0000313" key="3">
    <source>
        <dbReference type="Proteomes" id="UP001596223"/>
    </source>
</evidence>
<organism evidence="2 3">
    <name type="scientific">Nocardia lasii</name>
    <dbReference type="NCBI Taxonomy" id="1616107"/>
    <lineage>
        <taxon>Bacteria</taxon>
        <taxon>Bacillati</taxon>
        <taxon>Actinomycetota</taxon>
        <taxon>Actinomycetes</taxon>
        <taxon>Mycobacteriales</taxon>
        <taxon>Nocardiaceae</taxon>
        <taxon>Nocardia</taxon>
    </lineage>
</organism>
<reference evidence="3" key="1">
    <citation type="journal article" date="2019" name="Int. J. Syst. Evol. Microbiol.">
        <title>The Global Catalogue of Microorganisms (GCM) 10K type strain sequencing project: providing services to taxonomists for standard genome sequencing and annotation.</title>
        <authorList>
            <consortium name="The Broad Institute Genomics Platform"/>
            <consortium name="The Broad Institute Genome Sequencing Center for Infectious Disease"/>
            <person name="Wu L."/>
            <person name="Ma J."/>
        </authorList>
    </citation>
    <scope>NUCLEOTIDE SEQUENCE [LARGE SCALE GENOMIC DNA]</scope>
    <source>
        <strain evidence="3">CCUG 36956</strain>
    </source>
</reference>
<dbReference type="InterPro" id="IPR024399">
    <property type="entry name" value="DUF2628"/>
</dbReference>
<keyword evidence="1" id="KW-1133">Transmembrane helix</keyword>
<evidence type="ECO:0000313" key="2">
    <source>
        <dbReference type="EMBL" id="MFC6013959.1"/>
    </source>
</evidence>
<keyword evidence="1" id="KW-0472">Membrane</keyword>
<evidence type="ECO:0000256" key="1">
    <source>
        <dbReference type="SAM" id="Phobius"/>
    </source>
</evidence>
<keyword evidence="1" id="KW-0812">Transmembrane</keyword>
<name>A0ABW1JYV3_9NOCA</name>
<feature type="transmembrane region" description="Helical" evidence="1">
    <location>
        <begin position="105"/>
        <end position="123"/>
    </location>
</feature>
<dbReference type="Pfam" id="PF10947">
    <property type="entry name" value="DUF2628"/>
    <property type="match status" value="1"/>
</dbReference>
<feature type="transmembrane region" description="Helical" evidence="1">
    <location>
        <begin position="75"/>
        <end position="93"/>
    </location>
</feature>